<dbReference type="AlphaFoldDB" id="A0A7L5BL38"/>
<proteinExistence type="predicted"/>
<organism evidence="2 3">
    <name type="scientific">Rhizobium oryzihabitans</name>
    <dbReference type="NCBI Taxonomy" id="2267833"/>
    <lineage>
        <taxon>Bacteria</taxon>
        <taxon>Pseudomonadati</taxon>
        <taxon>Pseudomonadota</taxon>
        <taxon>Alphaproteobacteria</taxon>
        <taxon>Hyphomicrobiales</taxon>
        <taxon>Rhizobiaceae</taxon>
        <taxon>Rhizobium/Agrobacterium group</taxon>
        <taxon>Rhizobium</taxon>
    </lineage>
</organism>
<dbReference type="Pfam" id="PF00535">
    <property type="entry name" value="Glycos_transf_2"/>
    <property type="match status" value="1"/>
</dbReference>
<dbReference type="PANTHER" id="PTHR43685">
    <property type="entry name" value="GLYCOSYLTRANSFERASE"/>
    <property type="match status" value="1"/>
</dbReference>
<name>A0A7L5BL38_9HYPH</name>
<protein>
    <submittedName>
        <fullName evidence="2">Glycosyltransferase</fullName>
    </submittedName>
</protein>
<evidence type="ECO:0000313" key="2">
    <source>
        <dbReference type="EMBL" id="QIB39601.1"/>
    </source>
</evidence>
<dbReference type="KEGG" id="roy:G3A56_16685"/>
<dbReference type="Gene3D" id="3.90.550.10">
    <property type="entry name" value="Spore Coat Polysaccharide Biosynthesis Protein SpsA, Chain A"/>
    <property type="match status" value="1"/>
</dbReference>
<dbReference type="PANTHER" id="PTHR43685:SF2">
    <property type="entry name" value="GLYCOSYLTRANSFERASE 2-LIKE DOMAIN-CONTAINING PROTEIN"/>
    <property type="match status" value="1"/>
</dbReference>
<sequence>MINMNDVTLIIPSYNYGNYIEDAIDSVLEQTEQPERIFVIDDCSTDSTRRVLQRYSNKIELIYNDKNLGIVENFRKAVNICRTEFIAFVGADNIAKRNFVYELRRALARNQRAAVAYFDMEIFGPKAEQLAAKVGATYISDSDPKRFYWSFPDPTPEALARLETDNFMNGSSMFRRSAYEAVGGYRQTLGPEDADLFLRMVRHGYEVVRVPEALIMYRQHSLGQANTALLTQKIIEDQKQALEAAWAENEHLRKWAASLHEALVDANNWARHLELQLQDSEKSGNN</sequence>
<keyword evidence="2" id="KW-0808">Transferase</keyword>
<gene>
    <name evidence="2" type="ORF">G3A56_16685</name>
</gene>
<dbReference type="InterPro" id="IPR029044">
    <property type="entry name" value="Nucleotide-diphossugar_trans"/>
</dbReference>
<dbReference type="EMBL" id="CP048633">
    <property type="protein sequence ID" value="QIB39601.1"/>
    <property type="molecule type" value="Genomic_DNA"/>
</dbReference>
<evidence type="ECO:0000313" key="3">
    <source>
        <dbReference type="Proteomes" id="UP000464865"/>
    </source>
</evidence>
<dbReference type="InterPro" id="IPR050834">
    <property type="entry name" value="Glycosyltransf_2"/>
</dbReference>
<reference evidence="2 3" key="1">
    <citation type="submission" date="2020-02" db="EMBL/GenBank/DDBJ databases">
        <title>Plant-Promoting Endophytic Bacterium Rhizobium oryzihabitans sp. nov., Isolated from the Root of Rice.</title>
        <authorList>
            <person name="zhao J."/>
            <person name="Zhang G."/>
        </authorList>
    </citation>
    <scope>NUCLEOTIDE SEQUENCE [LARGE SCALE GENOMIC DNA]</scope>
    <source>
        <strain evidence="2 3">M15</strain>
        <plasmid evidence="2 3">p1</plasmid>
    </source>
</reference>
<keyword evidence="3" id="KW-1185">Reference proteome</keyword>
<dbReference type="Proteomes" id="UP000464865">
    <property type="component" value="Plasmid p1"/>
</dbReference>
<evidence type="ECO:0000259" key="1">
    <source>
        <dbReference type="Pfam" id="PF00535"/>
    </source>
</evidence>
<feature type="domain" description="Glycosyltransferase 2-like" evidence="1">
    <location>
        <begin position="9"/>
        <end position="182"/>
    </location>
</feature>
<accession>A0A7L5BL38</accession>
<dbReference type="SUPFAM" id="SSF53448">
    <property type="entry name" value="Nucleotide-diphospho-sugar transferases"/>
    <property type="match status" value="1"/>
</dbReference>
<dbReference type="GO" id="GO:0016740">
    <property type="term" value="F:transferase activity"/>
    <property type="evidence" value="ECO:0007669"/>
    <property type="project" value="UniProtKB-KW"/>
</dbReference>
<geneLocation type="plasmid" evidence="2 3">
    <name>p1</name>
</geneLocation>
<dbReference type="InterPro" id="IPR001173">
    <property type="entry name" value="Glyco_trans_2-like"/>
</dbReference>
<keyword evidence="2" id="KW-0614">Plasmid</keyword>